<dbReference type="AlphaFoldDB" id="A0AA97NZQ3"/>
<accession>A0AA97NZQ3</accession>
<feature type="transmembrane region" description="Helical" evidence="2">
    <location>
        <begin position="183"/>
        <end position="203"/>
    </location>
</feature>
<organism evidence="4">
    <name type="scientific">Pyricularia oryzae (strain Y34)</name>
    <name type="common">Rice blast fungus</name>
    <name type="synonym">Magnaporthe oryzae</name>
    <dbReference type="NCBI Taxonomy" id="1143189"/>
    <lineage>
        <taxon>Eukaryota</taxon>
        <taxon>Fungi</taxon>
        <taxon>Dikarya</taxon>
        <taxon>Ascomycota</taxon>
        <taxon>Pezizomycotina</taxon>
        <taxon>Sordariomycetes</taxon>
        <taxon>Sordariomycetidae</taxon>
        <taxon>Magnaporthales</taxon>
        <taxon>Pyriculariaceae</taxon>
        <taxon>Pyricularia</taxon>
    </lineage>
</organism>
<feature type="transmembrane region" description="Helical" evidence="2">
    <location>
        <begin position="103"/>
        <end position="119"/>
    </location>
</feature>
<dbReference type="GO" id="GO:0005262">
    <property type="term" value="F:calcium channel activity"/>
    <property type="evidence" value="ECO:0007669"/>
    <property type="project" value="InterPro"/>
</dbReference>
<dbReference type="Proteomes" id="UP000011086">
    <property type="component" value="Unassembled WGS sequence"/>
</dbReference>
<reference evidence="4" key="1">
    <citation type="journal article" date="2012" name="PLoS Genet.">
        <title>Comparative analysis of the genomes of two field isolates of the rice blast fungus Magnaporthe oryzae.</title>
        <authorList>
            <person name="Xue M."/>
            <person name="Yang J."/>
            <person name="Li Z."/>
            <person name="Hu S."/>
            <person name="Yao N."/>
            <person name="Dean R.A."/>
            <person name="Zhao W."/>
            <person name="Shen M."/>
            <person name="Zhang H."/>
            <person name="Li C."/>
            <person name="Liu L."/>
            <person name="Cao L."/>
            <person name="Xu X."/>
            <person name="Xing Y."/>
            <person name="Hsiang T."/>
            <person name="Zhang Z."/>
            <person name="Xu J.R."/>
            <person name="Peng Y.L."/>
        </authorList>
    </citation>
    <scope>NUCLEOTIDE SEQUENCE</scope>
    <source>
        <strain evidence="4">Y34</strain>
    </source>
</reference>
<evidence type="ECO:0000259" key="3">
    <source>
        <dbReference type="PROSITE" id="PS50038"/>
    </source>
</evidence>
<protein>
    <submittedName>
        <fullName evidence="4">Calcium influx-promoting protein ehs1</fullName>
    </submittedName>
</protein>
<dbReference type="InterPro" id="IPR036790">
    <property type="entry name" value="Frizzled_dom_sf"/>
</dbReference>
<dbReference type="InterPro" id="IPR024338">
    <property type="entry name" value="MID1/Yam8"/>
</dbReference>
<gene>
    <name evidence="4" type="ORF">OOU_Y34scaffold00514g49</name>
</gene>
<dbReference type="EMBL" id="JH793994">
    <property type="protein sequence ID" value="ELQ39132.1"/>
    <property type="molecule type" value="Genomic_DNA"/>
</dbReference>
<dbReference type="PANTHER" id="PTHR39142">
    <property type="entry name" value="MID1P"/>
    <property type="match status" value="1"/>
</dbReference>
<evidence type="ECO:0000313" key="4">
    <source>
        <dbReference type="EMBL" id="ELQ39132.1"/>
    </source>
</evidence>
<keyword evidence="2" id="KW-1133">Transmembrane helix</keyword>
<name>A0AA97NZQ3_PYRO3</name>
<proteinExistence type="predicted"/>
<dbReference type="InterPro" id="IPR004345">
    <property type="entry name" value="TB2_DP1_HVA22"/>
</dbReference>
<dbReference type="PANTHER" id="PTHR39142:SF1">
    <property type="entry name" value="AEL197CP"/>
    <property type="match status" value="1"/>
</dbReference>
<keyword evidence="2" id="KW-0812">Transmembrane</keyword>
<keyword evidence="1" id="KW-1015">Disulfide bond</keyword>
<evidence type="ECO:0000256" key="2">
    <source>
        <dbReference type="SAM" id="Phobius"/>
    </source>
</evidence>
<dbReference type="Pfam" id="PF03134">
    <property type="entry name" value="TB2_DP1_HVA22"/>
    <property type="match status" value="1"/>
</dbReference>
<feature type="domain" description="FZ" evidence="3">
    <location>
        <begin position="655"/>
        <end position="806"/>
    </location>
</feature>
<keyword evidence="2" id="KW-0472">Membrane</keyword>
<evidence type="ECO:0000256" key="1">
    <source>
        <dbReference type="ARBA" id="ARBA00023157"/>
    </source>
</evidence>
<feature type="transmembrane region" description="Helical" evidence="2">
    <location>
        <begin position="156"/>
        <end position="177"/>
    </location>
</feature>
<sequence>MTRITRLIFGHVVLINVTPSIPIPMRNSNPSRSTVPVQYVRHGGLGGGRVPRYEVFGLCNTPQHTKMSSPQDRAQYYIGQLDRELSKYPALNNLERTTGVPKAYAVVGVVVLYFFLIVFNLGGQLLTNIAGFGIPAYYSLDALFSANKEDDTQWLTYWVVFAMFTVVESLVSVVYWFPFYYMFKFVFLLWLSLPAFKGADIIFRSFLAPTLSRYFVHSRPASSNLRAKADSAGKAEYSNREVFDESIVMGLRIVLNQTNSVGPSKPRRFETSSARTHVLAMRLTFIQSRLAASLGVAASLLPLHLAFAQELSGEGRDTYNDALKPRLAPGYEPVFSSIDRTIIGRAPAGVTPLDNNIPRRLELQPGSTQFLVFERPGEVRTELRRDIGGTQDLPQENGLFEDAAASSGDLDRRQAPTRSVYISATTCQQPQVKADATAPEIPQLTLFISTKNLRDLTQNGNSSDPNMTWRIFDEGAAMFNITTSENVFVGIQAPALPNTISGSWGFEVAASTDQPYHGHSSIETRDLMWMDSDASGALMVTRTASGLSEGDQGPYELFASRADGKNRTLSGIRNSYCGLQNYAEISATKGGEQSVLVRSSLVKRATGNMAKQQFHLTGLQAGTVYDGIIATKQRANLPGGGGLVFRSTQFTTRQVENSSCMLVSGLAFCDKVAYKVPANTTAFPNPEALGKAYDDQAKEIYDSFEIQIAQVQCETENAQIYSLARTCDDCRAAYKDWLCSVSIPRCEEVTENKGWLHNRNFDNSDGQLETFEASSRNSFVNEAIVPRPYKELLPCDELCYDLVQSCPNSMGFVCPTPQSKYGFNHSYHIREQDEASGEFKCNFPDNAHFIGVRKSAAGTFRALAGSDRFLSHSVVMYGIVTALGLALM</sequence>
<dbReference type="InterPro" id="IPR020067">
    <property type="entry name" value="Frizzled_dom"/>
</dbReference>
<dbReference type="Pfam" id="PF12929">
    <property type="entry name" value="Mid1"/>
    <property type="match status" value="1"/>
</dbReference>
<dbReference type="GO" id="GO:0098703">
    <property type="term" value="P:calcium ion import across plasma membrane"/>
    <property type="evidence" value="ECO:0007669"/>
    <property type="project" value="InterPro"/>
</dbReference>
<dbReference type="PROSITE" id="PS50038">
    <property type="entry name" value="FZ"/>
    <property type="match status" value="1"/>
</dbReference>
<dbReference type="Gene3D" id="1.10.2000.10">
    <property type="entry name" value="Frizzled cysteine-rich domain"/>
    <property type="match status" value="1"/>
</dbReference>